<comment type="caution">
    <text evidence="1">The sequence shown here is derived from an EMBL/GenBank/DDBJ whole genome shotgun (WGS) entry which is preliminary data.</text>
</comment>
<name>A0ABV1RWL2_9BACT</name>
<organism evidence="1 2">
    <name type="scientific">Pontibacter populi</name>
    <dbReference type="NCBI Taxonomy" id="890055"/>
    <lineage>
        <taxon>Bacteria</taxon>
        <taxon>Pseudomonadati</taxon>
        <taxon>Bacteroidota</taxon>
        <taxon>Cytophagia</taxon>
        <taxon>Cytophagales</taxon>
        <taxon>Hymenobacteraceae</taxon>
        <taxon>Pontibacter</taxon>
    </lineage>
</organism>
<gene>
    <name evidence="1" type="ORF">ABS362_13275</name>
</gene>
<evidence type="ECO:0000313" key="1">
    <source>
        <dbReference type="EMBL" id="MER2998522.1"/>
    </source>
</evidence>
<reference evidence="1 2" key="1">
    <citation type="submission" date="2024-06" db="EMBL/GenBank/DDBJ databases">
        <title>Pontibacter populi HYL7-15.</title>
        <authorList>
            <person name="Kim M.K."/>
        </authorList>
    </citation>
    <scope>NUCLEOTIDE SEQUENCE [LARGE SCALE GENOMIC DNA]</scope>
    <source>
        <strain evidence="1 2">HYL7-15</strain>
    </source>
</reference>
<sequence>MQTLIMKNMKKFIPIILLLVIVLSAFVTKDSMRTVRNESFSTGEILKYKVHYGPITAAEATIDVSKQLYTINGRPSYRATVYGRTSSSFDLFIRVRDTWQSYIDTAAIVPHRFYRNIEEGSYRKKETVDFNHASNVAAVKVKRKKDPEKTSTHKVSDNVQDIVSGFYYLRTMNYDNMRKGEKLTIKGFFEEENFDMEVTYKGRETVSTKAGKIKAIKLVPKMPENEMFKGENAISVYLSDDDNKVPVLIEAEMFVGSLKVDLYEFRNLKHKLVAKK</sequence>
<keyword evidence="2" id="KW-1185">Reference proteome</keyword>
<proteinExistence type="predicted"/>
<dbReference type="InterPro" id="IPR021457">
    <property type="entry name" value="DUF3108"/>
</dbReference>
<accession>A0ABV1RWL2</accession>
<dbReference type="RefSeq" id="WP_350412987.1">
    <property type="nucleotide sequence ID" value="NZ_JBEOKT010000012.1"/>
</dbReference>
<evidence type="ECO:0000313" key="2">
    <source>
        <dbReference type="Proteomes" id="UP001476807"/>
    </source>
</evidence>
<dbReference type="EMBL" id="JBEOKT010000012">
    <property type="protein sequence ID" value="MER2998522.1"/>
    <property type="molecule type" value="Genomic_DNA"/>
</dbReference>
<dbReference type="Proteomes" id="UP001476807">
    <property type="component" value="Unassembled WGS sequence"/>
</dbReference>
<dbReference type="Pfam" id="PF11306">
    <property type="entry name" value="DUF3108"/>
    <property type="match status" value="1"/>
</dbReference>
<protein>
    <submittedName>
        <fullName evidence="1">DUF3108 domain-containing protein</fullName>
    </submittedName>
</protein>